<accession>A0A2A5AUE8</accession>
<dbReference type="AlphaFoldDB" id="A0A2A5AUE8"/>
<keyword evidence="1" id="KW-0732">Signal</keyword>
<reference evidence="3" key="1">
    <citation type="submission" date="2017-08" db="EMBL/GenBank/DDBJ databases">
        <title>A dynamic microbial community with high functional redundancy inhabits the cold, oxic subseafloor aquifer.</title>
        <authorList>
            <person name="Tully B.J."/>
            <person name="Wheat C.G."/>
            <person name="Glazer B.T."/>
            <person name="Huber J.A."/>
        </authorList>
    </citation>
    <scope>NUCLEOTIDE SEQUENCE [LARGE SCALE GENOMIC DNA]</scope>
</reference>
<dbReference type="Gene3D" id="2.60.120.10">
    <property type="entry name" value="Jelly Rolls"/>
    <property type="match status" value="1"/>
</dbReference>
<comment type="caution">
    <text evidence="2">The sequence shown here is derived from an EMBL/GenBank/DDBJ whole genome shotgun (WGS) entry which is preliminary data.</text>
</comment>
<feature type="chain" id="PRO_5012901578" description="Cupin type-1 domain-containing protein" evidence="1">
    <location>
        <begin position="26"/>
        <end position="172"/>
    </location>
</feature>
<gene>
    <name evidence="2" type="ORF">COA96_13595</name>
</gene>
<organism evidence="2 3">
    <name type="scientific">SAR86 cluster bacterium</name>
    <dbReference type="NCBI Taxonomy" id="2030880"/>
    <lineage>
        <taxon>Bacteria</taxon>
        <taxon>Pseudomonadati</taxon>
        <taxon>Pseudomonadota</taxon>
        <taxon>Gammaproteobacteria</taxon>
        <taxon>SAR86 cluster</taxon>
    </lineage>
</organism>
<evidence type="ECO:0000256" key="1">
    <source>
        <dbReference type="SAM" id="SignalP"/>
    </source>
</evidence>
<dbReference type="InterPro" id="IPR014710">
    <property type="entry name" value="RmlC-like_jellyroll"/>
</dbReference>
<dbReference type="InterPro" id="IPR011051">
    <property type="entry name" value="RmlC_Cupin_sf"/>
</dbReference>
<evidence type="ECO:0008006" key="4">
    <source>
        <dbReference type="Google" id="ProtNLM"/>
    </source>
</evidence>
<evidence type="ECO:0000313" key="2">
    <source>
        <dbReference type="EMBL" id="PCJ22731.1"/>
    </source>
</evidence>
<name>A0A2A5AUE8_9GAMM</name>
<sequence>MKTLFAAITALSITAVALISPAIIAQDSGAPPAIFKLGSEITAELDRAAASSASAGGWSVTISPGVSVRRRSSSVAQYAIIHPWSVEIYRILEGSGTFVTGGKLILPLADSPDPNIVRTQHGIVGGLARQVSEGDILVLQPGTPHWFSSIDGATLTYMESRIQITTHPVQFQ</sequence>
<evidence type="ECO:0000313" key="3">
    <source>
        <dbReference type="Proteomes" id="UP000218327"/>
    </source>
</evidence>
<protein>
    <recommendedName>
        <fullName evidence="4">Cupin type-1 domain-containing protein</fullName>
    </recommendedName>
</protein>
<dbReference type="SUPFAM" id="SSF51182">
    <property type="entry name" value="RmlC-like cupins"/>
    <property type="match status" value="1"/>
</dbReference>
<proteinExistence type="predicted"/>
<dbReference type="Proteomes" id="UP000218327">
    <property type="component" value="Unassembled WGS sequence"/>
</dbReference>
<dbReference type="EMBL" id="NVVJ01000052">
    <property type="protein sequence ID" value="PCJ22731.1"/>
    <property type="molecule type" value="Genomic_DNA"/>
</dbReference>
<feature type="signal peptide" evidence="1">
    <location>
        <begin position="1"/>
        <end position="25"/>
    </location>
</feature>